<dbReference type="Proteomes" id="UP000410492">
    <property type="component" value="Unassembled WGS sequence"/>
</dbReference>
<evidence type="ECO:0000313" key="2">
    <source>
        <dbReference type="Proteomes" id="UP000410492"/>
    </source>
</evidence>
<evidence type="ECO:0000313" key="1">
    <source>
        <dbReference type="EMBL" id="VEN39041.1"/>
    </source>
</evidence>
<organism evidence="1 2">
    <name type="scientific">Callosobruchus maculatus</name>
    <name type="common">Southern cowpea weevil</name>
    <name type="synonym">Pulse bruchid</name>
    <dbReference type="NCBI Taxonomy" id="64391"/>
    <lineage>
        <taxon>Eukaryota</taxon>
        <taxon>Metazoa</taxon>
        <taxon>Ecdysozoa</taxon>
        <taxon>Arthropoda</taxon>
        <taxon>Hexapoda</taxon>
        <taxon>Insecta</taxon>
        <taxon>Pterygota</taxon>
        <taxon>Neoptera</taxon>
        <taxon>Endopterygota</taxon>
        <taxon>Coleoptera</taxon>
        <taxon>Polyphaga</taxon>
        <taxon>Cucujiformia</taxon>
        <taxon>Chrysomeloidea</taxon>
        <taxon>Chrysomelidae</taxon>
        <taxon>Bruchinae</taxon>
        <taxon>Bruchini</taxon>
        <taxon>Callosobruchus</taxon>
    </lineage>
</organism>
<dbReference type="EMBL" id="CAACVG010005244">
    <property type="protein sequence ID" value="VEN39041.1"/>
    <property type="molecule type" value="Genomic_DNA"/>
</dbReference>
<proteinExistence type="predicted"/>
<protein>
    <submittedName>
        <fullName evidence="1">Uncharacterized protein</fullName>
    </submittedName>
</protein>
<reference evidence="1 2" key="1">
    <citation type="submission" date="2019-01" db="EMBL/GenBank/DDBJ databases">
        <authorList>
            <person name="Sayadi A."/>
        </authorList>
    </citation>
    <scope>NUCLEOTIDE SEQUENCE [LARGE SCALE GENOMIC DNA]</scope>
</reference>
<accession>A0A653BUR0</accession>
<dbReference type="AlphaFoldDB" id="A0A653BUR0"/>
<name>A0A653BUR0_CALMS</name>
<keyword evidence="2" id="KW-1185">Reference proteome</keyword>
<sequence length="82" mass="9417">MWSKVTWSFLTNGLTCKRVKTCRQMCCKHTKRCGCRRGRHAAKQVMLLCTKLYHKVALCLYGQSLAVRSELVTQPGAVRIWS</sequence>
<gene>
    <name evidence="1" type="ORF">CALMAC_LOCUS3726</name>
</gene>